<keyword evidence="1" id="KW-0949">S-adenosyl-L-methionine</keyword>
<dbReference type="GO" id="GO:0046872">
    <property type="term" value="F:metal ion binding"/>
    <property type="evidence" value="ECO:0007669"/>
    <property type="project" value="UniProtKB-KW"/>
</dbReference>
<protein>
    <submittedName>
        <fullName evidence="7">Radical SAM domain protein</fullName>
    </submittedName>
</protein>
<dbReference type="EMBL" id="CP002171">
    <property type="protein sequence ID" value="ADL68403.1"/>
    <property type="molecule type" value="Genomic_DNA"/>
</dbReference>
<accession>D9TM23</accession>
<dbReference type="GO" id="GO:0003824">
    <property type="term" value="F:catalytic activity"/>
    <property type="evidence" value="ECO:0007669"/>
    <property type="project" value="InterPro"/>
</dbReference>
<keyword evidence="2" id="KW-0479">Metal-binding</keyword>
<dbReference type="SUPFAM" id="SSF102114">
    <property type="entry name" value="Radical SAM enzymes"/>
    <property type="match status" value="1"/>
</dbReference>
<keyword evidence="8" id="KW-1185">Reference proteome</keyword>
<dbReference type="Pfam" id="PF04055">
    <property type="entry name" value="Radical_SAM"/>
    <property type="match status" value="1"/>
</dbReference>
<evidence type="ECO:0000256" key="2">
    <source>
        <dbReference type="ARBA" id="ARBA00022723"/>
    </source>
</evidence>
<gene>
    <name evidence="7" type="ordered locus">Tthe_0859</name>
</gene>
<dbReference type="GO" id="GO:0051536">
    <property type="term" value="F:iron-sulfur cluster binding"/>
    <property type="evidence" value="ECO:0007669"/>
    <property type="project" value="UniProtKB-KW"/>
</dbReference>
<dbReference type="InterPro" id="IPR023885">
    <property type="entry name" value="4Fe4S-binding_SPASM_dom"/>
</dbReference>
<keyword evidence="3" id="KW-0408">Iron</keyword>
<dbReference type="InterPro" id="IPR058240">
    <property type="entry name" value="rSAM_sf"/>
</dbReference>
<dbReference type="Gene3D" id="3.20.20.70">
    <property type="entry name" value="Aldolase class I"/>
    <property type="match status" value="1"/>
</dbReference>
<name>D9TM23_THETC</name>
<dbReference type="eggNOG" id="COG0535">
    <property type="taxonomic scope" value="Bacteria"/>
</dbReference>
<dbReference type="AlphaFoldDB" id="D9TM23"/>
<dbReference type="GeneID" id="93863730"/>
<feature type="domain" description="4Fe4S-binding SPASM" evidence="6">
    <location>
        <begin position="265"/>
        <end position="313"/>
    </location>
</feature>
<dbReference type="RefSeq" id="WP_013297372.1">
    <property type="nucleotide sequence ID" value="NC_014410.1"/>
</dbReference>
<evidence type="ECO:0000256" key="1">
    <source>
        <dbReference type="ARBA" id="ARBA00022691"/>
    </source>
</evidence>
<evidence type="ECO:0000313" key="7">
    <source>
        <dbReference type="EMBL" id="ADL68403.1"/>
    </source>
</evidence>
<organism evidence="7 8">
    <name type="scientific">Thermoanaerobacterium thermosaccharolyticum (strain ATCC 7956 / DSM 571 / NCIMB 9385 / NCA 3814 / NCTC 13789 / WDCM 00135 / 2032)</name>
    <name type="common">Clostridium thermosaccharolyticum</name>
    <dbReference type="NCBI Taxonomy" id="580327"/>
    <lineage>
        <taxon>Bacteria</taxon>
        <taxon>Bacillati</taxon>
        <taxon>Bacillota</taxon>
        <taxon>Clostridia</taxon>
        <taxon>Thermoanaerobacterales</taxon>
        <taxon>Thermoanaerobacteraceae</taxon>
        <taxon>Thermoanaerobacterium</taxon>
    </lineage>
</organism>
<evidence type="ECO:0000259" key="6">
    <source>
        <dbReference type="Pfam" id="PF13186"/>
    </source>
</evidence>
<evidence type="ECO:0000313" key="8">
    <source>
        <dbReference type="Proteomes" id="UP000001626"/>
    </source>
</evidence>
<dbReference type="OrthoDB" id="9782387at2"/>
<keyword evidence="4" id="KW-0411">Iron-sulfur</keyword>
<dbReference type="PANTHER" id="PTHR43524:SF1">
    <property type="entry name" value="RADICAL SAM SUPERFAMILY PROTEIN"/>
    <property type="match status" value="1"/>
</dbReference>
<dbReference type="CDD" id="cd21128">
    <property type="entry name" value="SPASM_rSAM"/>
    <property type="match status" value="1"/>
</dbReference>
<proteinExistence type="predicted"/>
<evidence type="ECO:0000256" key="4">
    <source>
        <dbReference type="ARBA" id="ARBA00023014"/>
    </source>
</evidence>
<feature type="domain" description="Radical SAM core" evidence="5">
    <location>
        <begin position="91"/>
        <end position="180"/>
    </location>
</feature>
<dbReference type="HOGENOM" id="CLU_044700_0_0_9"/>
<evidence type="ECO:0000259" key="5">
    <source>
        <dbReference type="Pfam" id="PF04055"/>
    </source>
</evidence>
<dbReference type="KEGG" id="ttm:Tthe_0859"/>
<dbReference type="Pfam" id="PF13186">
    <property type="entry name" value="SPASM"/>
    <property type="match status" value="1"/>
</dbReference>
<dbReference type="STRING" id="580327.Tthe_0859"/>
<dbReference type="PANTHER" id="PTHR43524">
    <property type="entry name" value="RADICAL SAM SUPERFAMILY PROTEIN"/>
    <property type="match status" value="1"/>
</dbReference>
<evidence type="ECO:0000256" key="3">
    <source>
        <dbReference type="ARBA" id="ARBA00023004"/>
    </source>
</evidence>
<dbReference type="InterPro" id="IPR013785">
    <property type="entry name" value="Aldolase_TIM"/>
</dbReference>
<dbReference type="InterPro" id="IPR007197">
    <property type="entry name" value="rSAM"/>
</dbReference>
<dbReference type="Proteomes" id="UP000001626">
    <property type="component" value="Chromosome"/>
</dbReference>
<sequence length="391" mass="44780">MGIKSDLQVVALRKAYEFVDRDPETNIPKLVYFLDKFIPPGILDEQIDAVKKVISETESNWYKYIMSLWTDIDDDVRKKIFENFVINASFFSFILGGEPLVRKADIIRLCETHPDCQFSAFTNGTLIDEAFADEMLRVKNFIPAISVEGFEEDTDFRRGIGTFKKVEKAMSILKAKRLPFGISCCYTSKNVHIIGSEEYFDQMIEWGAKFCWFFTYMPIGNSAVPELMVSAEQRKFMYEQVRKFRGTKPLFTLDFWNDGEYVDGCIAGGRRYLHVNANGDIEPCAFIHYSDSNIREKTLLEALQSPLFMAYHDRQPFNENHLRPCPLLDNPDALVEMVETSGAHSTDLENPEDVHRLSAKCKIPAENWAPVADELWKCTGHCSACNKSKLA</sequence>
<dbReference type="CDD" id="cd01335">
    <property type="entry name" value="Radical_SAM"/>
    <property type="match status" value="1"/>
</dbReference>
<reference evidence="7 8" key="1">
    <citation type="submission" date="2010-08" db="EMBL/GenBank/DDBJ databases">
        <title>Complete sequence of Thermoanaerobacterium thermosaccharolyticum DSM 571.</title>
        <authorList>
            <consortium name="US DOE Joint Genome Institute"/>
            <person name="Lucas S."/>
            <person name="Copeland A."/>
            <person name="Lapidus A."/>
            <person name="Cheng J.-F."/>
            <person name="Bruce D."/>
            <person name="Goodwin L."/>
            <person name="Pitluck S."/>
            <person name="Teshima H."/>
            <person name="Detter J.C."/>
            <person name="Han C."/>
            <person name="Tapia R."/>
            <person name="Land M."/>
            <person name="Hauser L."/>
            <person name="Chang Y.-J."/>
            <person name="Jeffries C."/>
            <person name="Kyrpides N."/>
            <person name="Ivanova N."/>
            <person name="Mikhailova N."/>
            <person name="Hemme C.L."/>
            <person name="Woyke T."/>
        </authorList>
    </citation>
    <scope>NUCLEOTIDE SEQUENCE [LARGE SCALE GENOMIC DNA]</scope>
    <source>
        <strain evidence="8">ATCC 7956 / DSM 571 / NCIMB 9385 / NCA 3814 / NCTC 13789 / WDCM 00135 / 2032</strain>
    </source>
</reference>